<dbReference type="PROSITE" id="PS51276">
    <property type="entry name" value="PEPTIDASE_C56_PFPI"/>
    <property type="match status" value="1"/>
</dbReference>
<proteinExistence type="inferred from homology"/>
<dbReference type="PANTHER" id="PTHR42733:SF12">
    <property type="entry name" value="PROTEINASE"/>
    <property type="match status" value="1"/>
</dbReference>
<dbReference type="PANTHER" id="PTHR42733">
    <property type="entry name" value="DJ-1 PROTEIN"/>
    <property type="match status" value="1"/>
</dbReference>
<protein>
    <submittedName>
        <fullName evidence="3">Intracellular protease, PfpI family</fullName>
    </submittedName>
</protein>
<dbReference type="Pfam" id="PF01965">
    <property type="entry name" value="DJ-1_PfpI"/>
    <property type="match status" value="1"/>
</dbReference>
<dbReference type="EMBL" id="CP005080">
    <property type="protein sequence ID" value="AGK81792.1"/>
    <property type="molecule type" value="Genomic_DNA"/>
</dbReference>
<reference evidence="3 4" key="1">
    <citation type="submission" date="2013-04" db="EMBL/GenBank/DDBJ databases">
        <title>Complete genome sequence of Streptomyces fulvissimus.</title>
        <authorList>
            <person name="Myronovskyi M."/>
            <person name="Tokovenko B."/>
            <person name="Manderscheid N."/>
            <person name="Petzke L."/>
            <person name="Luzhetskyy A."/>
        </authorList>
    </citation>
    <scope>NUCLEOTIDE SEQUENCE [LARGE SCALE GENOMIC DNA]</scope>
    <source>
        <strain evidence="3 4">DSM 40593</strain>
    </source>
</reference>
<evidence type="ECO:0000313" key="3">
    <source>
        <dbReference type="EMBL" id="AGK81792.1"/>
    </source>
</evidence>
<dbReference type="KEGG" id="sfi:SFUL_6915"/>
<dbReference type="HOGENOM" id="CLU_000445_44_4_11"/>
<dbReference type="PATRIC" id="fig|1303692.3.peg.6961"/>
<feature type="domain" description="DJ-1/PfpI" evidence="2">
    <location>
        <begin position="17"/>
        <end position="187"/>
    </location>
</feature>
<dbReference type="SUPFAM" id="SSF52317">
    <property type="entry name" value="Class I glutamine amidotransferase-like"/>
    <property type="match status" value="1"/>
</dbReference>
<organism evidence="3 4">
    <name type="scientific">Streptomyces microflavus DSM 40593</name>
    <dbReference type="NCBI Taxonomy" id="1303692"/>
    <lineage>
        <taxon>Bacteria</taxon>
        <taxon>Bacillati</taxon>
        <taxon>Actinomycetota</taxon>
        <taxon>Actinomycetes</taxon>
        <taxon>Kitasatosporales</taxon>
        <taxon>Streptomycetaceae</taxon>
        <taxon>Streptomyces</taxon>
    </lineage>
</organism>
<comment type="similarity">
    <text evidence="1">Belongs to the peptidase C56 family.</text>
</comment>
<dbReference type="Proteomes" id="UP000013304">
    <property type="component" value="Chromosome"/>
</dbReference>
<dbReference type="InterPro" id="IPR006286">
    <property type="entry name" value="C56_PfpI-like"/>
</dbReference>
<dbReference type="GO" id="GO:0006508">
    <property type="term" value="P:proteolysis"/>
    <property type="evidence" value="ECO:0007669"/>
    <property type="project" value="UniProtKB-KW"/>
</dbReference>
<dbReference type="CDD" id="cd03134">
    <property type="entry name" value="GATase1_PfpI_like"/>
    <property type="match status" value="1"/>
</dbReference>
<evidence type="ECO:0000256" key="1">
    <source>
        <dbReference type="ARBA" id="ARBA00008542"/>
    </source>
</evidence>
<dbReference type="InterPro" id="IPR029062">
    <property type="entry name" value="Class_I_gatase-like"/>
</dbReference>
<keyword evidence="3" id="KW-0645">Protease</keyword>
<dbReference type="NCBIfam" id="TIGR01382">
    <property type="entry name" value="PfpI"/>
    <property type="match status" value="1"/>
</dbReference>
<sequence>MRGKEQHMATTGLGDRRILAIVTNYGVEQDELVVPVKHLRDKGAQVSVAAVSDEEIRTLVGDRDPGDTVRPDLTLADVDPAAYDLLLVPGGTLNADTLRLQDATTRIVSSFAASGRPVAAICHGPWALVEGGYVQGKTLTSYASLKTDITNAGGTWVDKSVVRDDEGGWPLITSRTPDDLDDFLREIDAVLTGS</sequence>
<keyword evidence="3" id="KW-0378">Hydrolase</keyword>
<accession>N0D770</accession>
<evidence type="ECO:0000313" key="4">
    <source>
        <dbReference type="Proteomes" id="UP000013304"/>
    </source>
</evidence>
<dbReference type="AlphaFoldDB" id="N0D770"/>
<dbReference type="InterPro" id="IPR002818">
    <property type="entry name" value="DJ-1/PfpI"/>
</dbReference>
<dbReference type="eggNOG" id="COG0693">
    <property type="taxonomic scope" value="Bacteria"/>
</dbReference>
<dbReference type="Gene3D" id="3.40.50.880">
    <property type="match status" value="1"/>
</dbReference>
<dbReference type="GO" id="GO:0008233">
    <property type="term" value="F:peptidase activity"/>
    <property type="evidence" value="ECO:0007669"/>
    <property type="project" value="UniProtKB-KW"/>
</dbReference>
<evidence type="ECO:0000259" key="2">
    <source>
        <dbReference type="Pfam" id="PF01965"/>
    </source>
</evidence>
<gene>
    <name evidence="3" type="ORF">SFUL_6915</name>
</gene>
<name>N0D770_STRMI</name>